<feature type="compositionally biased region" description="Polar residues" evidence="6">
    <location>
        <begin position="548"/>
        <end position="582"/>
    </location>
</feature>
<feature type="compositionally biased region" description="Polar residues" evidence="6">
    <location>
        <begin position="822"/>
        <end position="831"/>
    </location>
</feature>
<dbReference type="SMART" id="SM00249">
    <property type="entry name" value="PHD"/>
    <property type="match status" value="1"/>
</dbReference>
<dbReference type="GO" id="GO:0034244">
    <property type="term" value="P:negative regulation of transcription elongation by RNA polymerase II"/>
    <property type="evidence" value="ECO:0007669"/>
    <property type="project" value="InterPro"/>
</dbReference>
<keyword evidence="4" id="KW-0805">Transcription regulation</keyword>
<dbReference type="GO" id="GO:0008270">
    <property type="term" value="F:zinc ion binding"/>
    <property type="evidence" value="ECO:0007669"/>
    <property type="project" value="UniProtKB-KW"/>
</dbReference>
<dbReference type="EMBL" id="JACGWM010000003">
    <property type="protein sequence ID" value="KAL0382547.1"/>
    <property type="molecule type" value="Genomic_DNA"/>
</dbReference>
<reference evidence="8" key="2">
    <citation type="journal article" date="2024" name="Plant">
        <title>Genomic evolution and insights into agronomic trait innovations of Sesamum species.</title>
        <authorList>
            <person name="Miao H."/>
            <person name="Wang L."/>
            <person name="Qu L."/>
            <person name="Liu H."/>
            <person name="Sun Y."/>
            <person name="Le M."/>
            <person name="Wang Q."/>
            <person name="Wei S."/>
            <person name="Zheng Y."/>
            <person name="Lin W."/>
            <person name="Duan Y."/>
            <person name="Cao H."/>
            <person name="Xiong S."/>
            <person name="Wang X."/>
            <person name="Wei L."/>
            <person name="Li C."/>
            <person name="Ma Q."/>
            <person name="Ju M."/>
            <person name="Zhao R."/>
            <person name="Li G."/>
            <person name="Mu C."/>
            <person name="Tian Q."/>
            <person name="Mei H."/>
            <person name="Zhang T."/>
            <person name="Gao T."/>
            <person name="Zhang H."/>
        </authorList>
    </citation>
    <scope>NUCLEOTIDE SEQUENCE</scope>
    <source>
        <strain evidence="8">KEN8</strain>
    </source>
</reference>
<feature type="compositionally biased region" description="Basic and acidic residues" evidence="6">
    <location>
        <begin position="238"/>
        <end position="252"/>
    </location>
</feature>
<feature type="compositionally biased region" description="Basic and acidic residues" evidence="6">
    <location>
        <begin position="666"/>
        <end position="678"/>
    </location>
</feature>
<organism evidence="8">
    <name type="scientific">Sesamum calycinum</name>
    <dbReference type="NCBI Taxonomy" id="2727403"/>
    <lineage>
        <taxon>Eukaryota</taxon>
        <taxon>Viridiplantae</taxon>
        <taxon>Streptophyta</taxon>
        <taxon>Embryophyta</taxon>
        <taxon>Tracheophyta</taxon>
        <taxon>Spermatophyta</taxon>
        <taxon>Magnoliopsida</taxon>
        <taxon>eudicotyledons</taxon>
        <taxon>Gunneridae</taxon>
        <taxon>Pentapetalae</taxon>
        <taxon>asterids</taxon>
        <taxon>lamiids</taxon>
        <taxon>Lamiales</taxon>
        <taxon>Pedaliaceae</taxon>
        <taxon>Sesamum</taxon>
    </lineage>
</organism>
<feature type="compositionally biased region" description="Basic and acidic residues" evidence="6">
    <location>
        <begin position="313"/>
        <end position="346"/>
    </location>
</feature>
<feature type="region of interest" description="Disordered" evidence="6">
    <location>
        <begin position="1175"/>
        <end position="1258"/>
    </location>
</feature>
<dbReference type="Gene3D" id="3.30.40.10">
    <property type="entry name" value="Zinc/RING finger domain, C3HC4 (zinc finger)"/>
    <property type="match status" value="1"/>
</dbReference>
<feature type="compositionally biased region" description="Polar residues" evidence="6">
    <location>
        <begin position="467"/>
        <end position="478"/>
    </location>
</feature>
<accession>A0AAW2RQP5</accession>
<dbReference type="InterPro" id="IPR056280">
    <property type="entry name" value="AIPP2-like_SPOC"/>
</dbReference>
<evidence type="ECO:0000313" key="8">
    <source>
        <dbReference type="EMBL" id="KAL0382547.1"/>
    </source>
</evidence>
<keyword evidence="3" id="KW-0862">Zinc</keyword>
<dbReference type="SUPFAM" id="SSF57903">
    <property type="entry name" value="FYVE/PHD zinc finger"/>
    <property type="match status" value="1"/>
</dbReference>
<feature type="region of interest" description="Disordered" evidence="6">
    <location>
        <begin position="452"/>
        <end position="591"/>
    </location>
</feature>
<feature type="compositionally biased region" description="Polar residues" evidence="6">
    <location>
        <begin position="680"/>
        <end position="693"/>
    </location>
</feature>
<feature type="region of interest" description="Disordered" evidence="6">
    <location>
        <begin position="766"/>
        <end position="832"/>
    </location>
</feature>
<dbReference type="InterPro" id="IPR011011">
    <property type="entry name" value="Znf_FYVE_PHD"/>
</dbReference>
<evidence type="ECO:0000256" key="3">
    <source>
        <dbReference type="ARBA" id="ARBA00022833"/>
    </source>
</evidence>
<feature type="compositionally biased region" description="Polar residues" evidence="6">
    <location>
        <begin position="766"/>
        <end position="777"/>
    </location>
</feature>
<dbReference type="InterPro" id="IPR001965">
    <property type="entry name" value="Znf_PHD"/>
</dbReference>
<feature type="region of interest" description="Disordered" evidence="6">
    <location>
        <begin position="636"/>
        <end position="695"/>
    </location>
</feature>
<keyword evidence="1" id="KW-0479">Metal-binding</keyword>
<name>A0AAW2RQP5_9LAMI</name>
<evidence type="ECO:0000256" key="5">
    <source>
        <dbReference type="ARBA" id="ARBA00023163"/>
    </source>
</evidence>
<dbReference type="PANTHER" id="PTHR33304">
    <property type="match status" value="1"/>
</dbReference>
<comment type="caution">
    <text evidence="8">The sequence shown here is derived from an EMBL/GenBank/DDBJ whole genome shotgun (WGS) entry which is preliminary data.</text>
</comment>
<reference evidence="8" key="1">
    <citation type="submission" date="2020-06" db="EMBL/GenBank/DDBJ databases">
        <authorList>
            <person name="Li T."/>
            <person name="Hu X."/>
            <person name="Zhang T."/>
            <person name="Song X."/>
            <person name="Zhang H."/>
            <person name="Dai N."/>
            <person name="Sheng W."/>
            <person name="Hou X."/>
            <person name="Wei L."/>
        </authorList>
    </citation>
    <scope>NUCLEOTIDE SEQUENCE</scope>
    <source>
        <strain evidence="8">KEN8</strain>
        <tissue evidence="8">Leaf</tissue>
    </source>
</reference>
<feature type="compositionally biased region" description="Low complexity" evidence="6">
    <location>
        <begin position="522"/>
        <end position="535"/>
    </location>
</feature>
<dbReference type="Pfam" id="PF23121">
    <property type="entry name" value="SPOC_AIPP2"/>
    <property type="match status" value="1"/>
</dbReference>
<evidence type="ECO:0000256" key="6">
    <source>
        <dbReference type="SAM" id="MobiDB-lite"/>
    </source>
</evidence>
<evidence type="ECO:0000259" key="7">
    <source>
        <dbReference type="SMART" id="SM00249"/>
    </source>
</evidence>
<dbReference type="GO" id="GO:0140566">
    <property type="term" value="F:histone reader activity"/>
    <property type="evidence" value="ECO:0007669"/>
    <property type="project" value="InterPro"/>
</dbReference>
<evidence type="ECO:0000256" key="2">
    <source>
        <dbReference type="ARBA" id="ARBA00022771"/>
    </source>
</evidence>
<sequence length="1511" mass="165373">MNKRRERTLQDLCDVTPTLSKPQITPVLSGNFRMQGPVDEANCGLLTHMSDMQPSKKGNFGETGYYLITLMRSQCVEEWATDIAKADGYNACALSEPARYIWLALFFLTFVKPENSKGFSSCCDRSQKVEYTAKSGTCNVCSAPCSSCFHVNKVLTRSTDESAGETCAENSEIGQLSVLSAVAGMNSTSDSFSENAVGKASSRASHASASDDSVVHSKSESRRVPEGHDDCLSCVSGTDEHANRKSDTEDSKIYNNLNKCSGESSDKVLRSSLQQTGLNSQNPNSVEVPFSKNTDDATDLLKGQTTFSQALDEKYLSHEPKPRAVTDDKQSDIKDEPLDGSTEHLDPLLPRGVASDIVCGDPPPTVFNSVKKNDDMEVEVHPVDETDDSDMVEHDVKVCDICGDAGREDLLAICCRCSDGAEHTYCMREMMEKVPEGEWLCEECKTMDQEGVGRQEKNGGMDENEKNNSSGQASSEYVNGSDVEGPRTKGYMRNPCKRHRDDADSEVSSIAKKPALEPAVRSPKTSSSSKLAALSRENSLKYTEKGRLQSSHHSSSETVPVNDTTESAGSASNLRVNTSRGTFSKSKSFNSLNSKPKVKLVDQVVIQRQKSAKEHGSFRLKEGVVRAIGKSMSFKCTNSTRSESKLKMLSPRPTQSQDSKSTKQRTPFERHHSFKAEHPSANSIMGTSMSSTSRIEKKQVSRAESSSLATIANHHDMKPVQTDGRSAALTRSSGLAARRTAELSSSLGEFKKPSVYGNLGVSSAGGVNNIEQKSNRTSLKEDAAGSVVADRPSLSANEVLPDGLPRPGDLTSSGERMREYSSSRFGQSSVKSLRDESDNLKAAIEAAVLRKPGVYRKHRALSQSDESSMSSVACEVASHQDHISSSAGNKKLASSAELPEVSRNLNGDHLKQETLSSLMVPVEGLPSGARDGVHNGPFSRDVFSNAPTALPAFLKYLAIPEHEHIWQGSFEICRSGETFDSWDGIQAHLSTSASPKVIEAVNKFKSRIVLYEVPRKSTWPIQFQEHGVREDNIALFFFAKDLESYEKIYKVLLDNMMKKDLALKGNVNGVELLIFPSNQLPDKSQRWNMLFFLWGVFRGKKESCLQKMPESLNQCCAPRDIPPPIMSLPENRCSLGPITEDLLVSEDAAPVLEVPASEELPSLLSTRAVANVSSLDPLNHRPNSSSTAAGESESAKQCQEREGGISSSCSPHLPIRSSSFSGREQMMQVDTRLLDRQQSSHHSSKSVAGELKAGTGEGTLLDRSSKICNQNRVKLSVDAGDLSTGGETPLEDHQETRDLNVEHRRWPFNNDSTHPAPSVMRQTLYAGASKVALRNDDTCNETCGVLEKINHVPSSSYAVHNRHQEGSVETLIPGRNEHAERRFFPIEQPVKGIQSADGSTPWKMHLLEPDRFNDRAPNLELALGAEIKPLSLGTRSVLVSKVDQTVNEEHIREEARSKAEDDVSASLSLSLSFPFPEKELSTKPAPKTEQLVSEREHVNTSMLLFGNLRDN</sequence>
<gene>
    <name evidence="8" type="ORF">Scaly_0542000</name>
</gene>
<dbReference type="PANTHER" id="PTHR33304:SF9">
    <property type="entry name" value="RING_FYVE_PHD ZINC FINGER SUPERFAMILY PROTEIN"/>
    <property type="match status" value="1"/>
</dbReference>
<dbReference type="InterPro" id="IPR049914">
    <property type="entry name" value="PHD1-3/5-6"/>
</dbReference>
<dbReference type="InterPro" id="IPR013083">
    <property type="entry name" value="Znf_RING/FYVE/PHD"/>
</dbReference>
<feature type="region of interest" description="Disordered" evidence="6">
    <location>
        <begin position="313"/>
        <end position="347"/>
    </location>
</feature>
<protein>
    <recommendedName>
        <fullName evidence="7">Zinc finger PHD-type domain-containing protein</fullName>
    </recommendedName>
</protein>
<feature type="region of interest" description="Disordered" evidence="6">
    <location>
        <begin position="192"/>
        <end position="252"/>
    </location>
</feature>
<proteinExistence type="predicted"/>
<feature type="compositionally biased region" description="Basic and acidic residues" evidence="6">
    <location>
        <begin position="452"/>
        <end position="466"/>
    </location>
</feature>
<feature type="domain" description="Zinc finger PHD-type" evidence="7">
    <location>
        <begin position="398"/>
        <end position="445"/>
    </location>
</feature>
<evidence type="ECO:0000256" key="4">
    <source>
        <dbReference type="ARBA" id="ARBA00023015"/>
    </source>
</evidence>
<feature type="compositionally biased region" description="Polar residues" evidence="6">
    <location>
        <begin position="1205"/>
        <end position="1222"/>
    </location>
</feature>
<feature type="region of interest" description="Disordered" evidence="6">
    <location>
        <begin position="276"/>
        <end position="296"/>
    </location>
</feature>
<evidence type="ECO:0000256" key="1">
    <source>
        <dbReference type="ARBA" id="ARBA00022723"/>
    </source>
</evidence>
<feature type="compositionally biased region" description="Low complexity" evidence="6">
    <location>
        <begin position="199"/>
        <end position="212"/>
    </location>
</feature>
<keyword evidence="5" id="KW-0804">Transcription</keyword>
<keyword evidence="2" id="KW-0863">Zinc-finger</keyword>
<feature type="compositionally biased region" description="Basic and acidic residues" evidence="6">
    <location>
        <begin position="538"/>
        <end position="547"/>
    </location>
</feature>
<feature type="compositionally biased region" description="Basic and acidic residues" evidence="6">
    <location>
        <begin position="213"/>
        <end position="231"/>
    </location>
</feature>
<feature type="compositionally biased region" description="Polar residues" evidence="6">
    <location>
        <begin position="276"/>
        <end position="285"/>
    </location>
</feature>